<feature type="region of interest" description="Disordered" evidence="1">
    <location>
        <begin position="40"/>
        <end position="68"/>
    </location>
</feature>
<dbReference type="InterPro" id="IPR058055">
    <property type="entry name" value="PA-PLA1"/>
</dbReference>
<dbReference type="GO" id="GO:0004620">
    <property type="term" value="F:phospholipase activity"/>
    <property type="evidence" value="ECO:0007669"/>
    <property type="project" value="TreeGrafter"/>
</dbReference>
<dbReference type="InterPro" id="IPR004177">
    <property type="entry name" value="DDHD_dom"/>
</dbReference>
<dbReference type="EMBL" id="ML975260">
    <property type="protein sequence ID" value="KAF1837601.1"/>
    <property type="molecule type" value="Genomic_DNA"/>
</dbReference>
<feature type="compositionally biased region" description="Low complexity" evidence="1">
    <location>
        <begin position="134"/>
        <end position="145"/>
    </location>
</feature>
<sequence>MADNEPTLSSHANQYIREVLHSSEAPPTIPVRYFYTSPLAIDDPLSPLPPPPTGASSAKRVPPRPFSAYDNDAIQESWLALRKKILKHNEELGEKEVTGRGTPANPAVERLKRKRGGSASSDEGATQGRDIPAGRSSSGGQYSRSAELAERRRPGSSGGSQGPAMSGSLKAYDAGPISPLEPATTGTPFIRAPSRGNVSKAWKPAPMEGGNRPTIHEVDSYKWDDEMEPALSVSKDKAPARKPSKPKPGPSAKVPVGVSRLHHVVMDADSIRMEPIYWSPLSDVAQIVRGTWFYKDSMMPVEIEVANMLEAGYLEMRPWTQTWKDELNSAVEVGAFGEMKILHTLWPAKPKKPESRPSTSQQMMQSTGLVQNTLPEDEEDPQKERREIVENACDLIDIATGPEGPDHKAAGDLEYGADGRKRLYLKAGVIYSNDKEAFILKPTLQPSDYYGRRPLANYIRKGRPIGVHVVRGFDQAMWDKLHPDRNTPKAQAAREGVSSSQAGAPQYRRQKSDPELAQSERPKVTDLVLVVHGIGQKLSERMETFHFTHAMNAFRREMNVELGTSDVKRHLRKDMGGIMCLPVNWRHRVSLELDASENPELEDPSANKYTLKDITPETLPSVRGIVSDVMLDIPYYLSPTHNPKMTSACIQEANRIYRLWCANNPGFQEYGRVHLIAHSLGSVMAIDILSQQPTYVDPQFTEPSFPEADIPRDQFIFNTTDLFVCGSPVGLFLLMKNANLLPRRDKEKPGADSYAAPGVAGEQGTYGCLAIDNIYNVINPYDPVACRINPTVDVVYASMLKPATIPSASISYFSSLNPFRSSPSFNHLDDNKTSTSRLPSNVELETHNFTREEIAEKRAYLLNDNGQIDYYMKYGGGALEIQYLTMLGAHSSYWLSKDFVRMVVVEVGRGLGKEGTVGTMRAVKKKKVGVGAAQEAG</sequence>
<dbReference type="SMART" id="SM01127">
    <property type="entry name" value="DDHD"/>
    <property type="match status" value="1"/>
</dbReference>
<dbReference type="GO" id="GO:0005737">
    <property type="term" value="C:cytoplasm"/>
    <property type="evidence" value="ECO:0007669"/>
    <property type="project" value="TreeGrafter"/>
</dbReference>
<proteinExistence type="predicted"/>
<feature type="compositionally biased region" description="Basic and acidic residues" evidence="1">
    <location>
        <begin position="510"/>
        <end position="519"/>
    </location>
</feature>
<dbReference type="SUPFAM" id="SSF53474">
    <property type="entry name" value="alpha/beta-Hydrolases"/>
    <property type="match status" value="1"/>
</dbReference>
<evidence type="ECO:0000313" key="3">
    <source>
        <dbReference type="EMBL" id="KAF1837601.1"/>
    </source>
</evidence>
<feature type="region of interest" description="Disordered" evidence="1">
    <location>
        <begin position="93"/>
        <end position="215"/>
    </location>
</feature>
<feature type="region of interest" description="Disordered" evidence="1">
    <location>
        <begin position="481"/>
        <end position="519"/>
    </location>
</feature>
<evidence type="ECO:0000313" key="4">
    <source>
        <dbReference type="Proteomes" id="UP000800040"/>
    </source>
</evidence>
<keyword evidence="4" id="KW-1185">Reference proteome</keyword>
<dbReference type="Pfam" id="PF02862">
    <property type="entry name" value="DDHD"/>
    <property type="match status" value="2"/>
</dbReference>
<accession>A0A6A5KQQ5</accession>
<dbReference type="OrthoDB" id="69269at2759"/>
<evidence type="ECO:0000256" key="1">
    <source>
        <dbReference type="SAM" id="MobiDB-lite"/>
    </source>
</evidence>
<protein>
    <recommendedName>
        <fullName evidence="2">DDHD domain-containing protein</fullName>
    </recommendedName>
</protein>
<gene>
    <name evidence="3" type="ORF">BDW02DRAFT_518673</name>
</gene>
<feature type="domain" description="DDHD" evidence="2">
    <location>
        <begin position="715"/>
        <end position="909"/>
    </location>
</feature>
<dbReference type="PANTHER" id="PTHR23509">
    <property type="entry name" value="PA-PL1 PHOSPHOLIPASE FAMILY"/>
    <property type="match status" value="1"/>
</dbReference>
<reference evidence="3" key="1">
    <citation type="submission" date="2020-01" db="EMBL/GenBank/DDBJ databases">
        <authorList>
            <consortium name="DOE Joint Genome Institute"/>
            <person name="Haridas S."/>
            <person name="Albert R."/>
            <person name="Binder M."/>
            <person name="Bloem J."/>
            <person name="Labutti K."/>
            <person name="Salamov A."/>
            <person name="Andreopoulos B."/>
            <person name="Baker S.E."/>
            <person name="Barry K."/>
            <person name="Bills G."/>
            <person name="Bluhm B.H."/>
            <person name="Cannon C."/>
            <person name="Castanera R."/>
            <person name="Culley D.E."/>
            <person name="Daum C."/>
            <person name="Ezra D."/>
            <person name="Gonzalez J.B."/>
            <person name="Henrissat B."/>
            <person name="Kuo A."/>
            <person name="Liang C."/>
            <person name="Lipzen A."/>
            <person name="Lutzoni F."/>
            <person name="Magnuson J."/>
            <person name="Mondo S."/>
            <person name="Nolan M."/>
            <person name="Ohm R."/>
            <person name="Pangilinan J."/>
            <person name="Park H.-J."/>
            <person name="Ramirez L."/>
            <person name="Alfaro M."/>
            <person name="Sun H."/>
            <person name="Tritt A."/>
            <person name="Yoshinaga Y."/>
            <person name="Zwiers L.-H."/>
            <person name="Turgeon B.G."/>
            <person name="Goodwin S.B."/>
            <person name="Spatafora J.W."/>
            <person name="Crous P.W."/>
            <person name="Grigoriev I.V."/>
        </authorList>
    </citation>
    <scope>NUCLEOTIDE SEQUENCE</scope>
    <source>
        <strain evidence="3">P77</strain>
    </source>
</reference>
<dbReference type="PANTHER" id="PTHR23509:SF6">
    <property type="entry name" value="PHOSPHOLIPASE C1020.13C-RELATED"/>
    <property type="match status" value="1"/>
</dbReference>
<dbReference type="Proteomes" id="UP000800040">
    <property type="component" value="Unassembled WGS sequence"/>
</dbReference>
<name>A0A6A5KQQ5_9PLEO</name>
<feature type="region of interest" description="Disordered" evidence="1">
    <location>
        <begin position="348"/>
        <end position="381"/>
    </location>
</feature>
<dbReference type="InterPro" id="IPR029058">
    <property type="entry name" value="AB_hydrolase_fold"/>
</dbReference>
<dbReference type="GO" id="GO:0046872">
    <property type="term" value="F:metal ion binding"/>
    <property type="evidence" value="ECO:0007669"/>
    <property type="project" value="InterPro"/>
</dbReference>
<organism evidence="3 4">
    <name type="scientific">Decorospora gaudefroyi</name>
    <dbReference type="NCBI Taxonomy" id="184978"/>
    <lineage>
        <taxon>Eukaryota</taxon>
        <taxon>Fungi</taxon>
        <taxon>Dikarya</taxon>
        <taxon>Ascomycota</taxon>
        <taxon>Pezizomycotina</taxon>
        <taxon>Dothideomycetes</taxon>
        <taxon>Pleosporomycetidae</taxon>
        <taxon>Pleosporales</taxon>
        <taxon>Pleosporineae</taxon>
        <taxon>Pleosporaceae</taxon>
        <taxon>Decorospora</taxon>
    </lineage>
</organism>
<evidence type="ECO:0000259" key="2">
    <source>
        <dbReference type="PROSITE" id="PS51043"/>
    </source>
</evidence>
<dbReference type="PROSITE" id="PS51043">
    <property type="entry name" value="DDHD"/>
    <property type="match status" value="1"/>
</dbReference>
<dbReference type="AlphaFoldDB" id="A0A6A5KQQ5"/>
<feature type="compositionally biased region" description="Polar residues" evidence="1">
    <location>
        <begin position="356"/>
        <end position="374"/>
    </location>
</feature>
<feature type="region of interest" description="Disordered" evidence="1">
    <location>
        <begin position="232"/>
        <end position="255"/>
    </location>
</feature>